<sequence>MSLTPYHLHWSDGLIKRVELRLRQLHACMEEFYQMNNYSFTVRSTTASGAVSDNDNHKQRGNENANQPEGPINTVGSFLLRTCVHSTSFYETQAERGVGADLALIVPEEVCSLKDIQDGLYLEKRQEFLLKVEKYLKKYNEEMLKKTVAGAEGKQHGKDKENDSDDDEDEEEEDNENKVLHSPVIWDIQKIPFGGCWANREKQILRITFIKVKGDKKMKREVFHVDVHFQPIALTGRIASAAAVRKNSHYSYLVQEDALMTVHLRKLHELYSQSQSLLRATVFLKCWAHHVGLMSSTSGHPEGLSGFHISAFVLRLVEEGVISPSMSEENVVRAVWVNISRGFTSKTSDNRSGVGSSREMCIPASEERGEVAVLRLSGETMNLLFRTSADFFEHVVQSAAVEALAMSAAVEAVTRLPFRPLPLRFDFCLVVALAGGDSGAERPELRGVVLEALAPRARYATVWRCGPDTLRVAVRAADGEAAARSRLTRGPPLEDTAAVARFDEFWGTSVTSTRQFPDGGVYRCVLWNFEDTLNDKDGQLPMLPAAVVMARVLEFALRRHIAPEARVQQLMNGLHGILYERVGSEWRDAAPLVQKTIMEACRDVETMVAAIPRTSLPCKLTSLDIIAPTERYTATFPVRPHLALTYTTDDLTQPCFAGISTASVIEPIHAVLTIDDKNKIPDTPEAIAKIKGAICAQLSKVLQEHYGKDNRQSKKKNNSIKAKKEENSLQGQEGETEKKKFRVRTSCTSHSVDIIYKGFLFRLYIAHYREVSLLKALQRESEAAMIERKLFWSVQHAKFLRTIAFGHQSYATATRLANRWLSSMVLLEFILPEAVELLVANAYLGSNPPKTSEAGFMRFLQLLATHDWSTPLVLPYAVDDKVQADAAALMRTMGEQQGMFIATPYAPLESPFTAHTPRPMIMHRVVQLAKNAMVLLLNLIDGRGNSTEIEATLFTPDPRVFDFHMAFHPDLLLQPDRALTPPFAELHMNMIEGSETEAEGAFNNSSNVGGGVSPTLGSTSAITTKVSSLATGASPFHSSRVWQLDELEEEKSSLYLTELVEREPAAHVVRTVRAVTRDRCMVFFDCIAPRDIYVITITPSPMRDHCKKLHDDILRVSRGALLPADWTLGGTAAAAAEAKSKRKNAVTSTKRTVDNKKKPVVAEKKSSQQKRLRKEEEAEEEEEGVSEGVQQLVNQRGKKSRYTAANEEGDKKKKASQSVNNSKMKKRKVN</sequence>
<feature type="region of interest" description="Disordered" evidence="2">
    <location>
        <begin position="706"/>
        <end position="737"/>
    </location>
</feature>
<dbReference type="InterPro" id="IPR035368">
    <property type="entry name" value="Nrap_D3"/>
</dbReference>
<proteinExistence type="inferred from homology"/>
<organism evidence="6 7">
    <name type="scientific">Trypanosoma theileri</name>
    <dbReference type="NCBI Taxonomy" id="67003"/>
    <lineage>
        <taxon>Eukaryota</taxon>
        <taxon>Discoba</taxon>
        <taxon>Euglenozoa</taxon>
        <taxon>Kinetoplastea</taxon>
        <taxon>Metakinetoplastina</taxon>
        <taxon>Trypanosomatida</taxon>
        <taxon>Trypanosomatidae</taxon>
        <taxon>Trypanosoma</taxon>
    </lineage>
</organism>
<dbReference type="GO" id="GO:0006409">
    <property type="term" value="P:tRNA export from nucleus"/>
    <property type="evidence" value="ECO:0007669"/>
    <property type="project" value="TreeGrafter"/>
</dbReference>
<dbReference type="GO" id="GO:0032545">
    <property type="term" value="C:CURI complex"/>
    <property type="evidence" value="ECO:0007669"/>
    <property type="project" value="TreeGrafter"/>
</dbReference>
<feature type="region of interest" description="Disordered" evidence="2">
    <location>
        <begin position="1141"/>
        <end position="1230"/>
    </location>
</feature>
<feature type="region of interest" description="Disordered" evidence="2">
    <location>
        <begin position="49"/>
        <end position="71"/>
    </location>
</feature>
<dbReference type="GO" id="GO:0034456">
    <property type="term" value="C:UTP-C complex"/>
    <property type="evidence" value="ECO:0007669"/>
    <property type="project" value="TreeGrafter"/>
</dbReference>
<dbReference type="OrthoDB" id="10251401at2759"/>
<accession>A0A1X0P6X2</accession>
<feature type="domain" description="Nrap protein" evidence="5">
    <location>
        <begin position="807"/>
        <end position="956"/>
    </location>
</feature>
<dbReference type="RefSeq" id="XP_028886753.1">
    <property type="nucleotide sequence ID" value="XM_029022207.1"/>
</dbReference>
<comment type="similarity">
    <text evidence="1">Belongs to the NRAP family.</text>
</comment>
<dbReference type="VEuPathDB" id="TriTrypDB:TM35_000034400"/>
<evidence type="ECO:0008006" key="8">
    <source>
        <dbReference type="Google" id="ProtNLM"/>
    </source>
</evidence>
<reference evidence="6 7" key="1">
    <citation type="submission" date="2017-03" db="EMBL/GenBank/DDBJ databases">
        <title>An alternative strategy for trypanosome survival in the mammalian bloodstream revealed through genome and transcriptome analysis of the ubiquitous bovine parasite Trypanosoma (Megatrypanum) theileri.</title>
        <authorList>
            <person name="Kelly S."/>
            <person name="Ivens A."/>
            <person name="Mott A."/>
            <person name="O'Neill E."/>
            <person name="Emms D."/>
            <person name="Macleod O."/>
            <person name="Voorheis P."/>
            <person name="Matthews J."/>
            <person name="Matthews K."/>
            <person name="Carrington M."/>
        </authorList>
    </citation>
    <scope>NUCLEOTIDE SEQUENCE [LARGE SCALE GENOMIC DNA]</scope>
    <source>
        <strain evidence="6">Edinburgh</strain>
    </source>
</reference>
<evidence type="ECO:0000313" key="7">
    <source>
        <dbReference type="Proteomes" id="UP000192257"/>
    </source>
</evidence>
<evidence type="ECO:0000259" key="5">
    <source>
        <dbReference type="Pfam" id="PF17406"/>
    </source>
</evidence>
<dbReference type="Pfam" id="PF17405">
    <property type="entry name" value="Nrap_D4"/>
    <property type="match status" value="1"/>
</dbReference>
<keyword evidence="1" id="KW-0694">RNA-binding</keyword>
<evidence type="ECO:0000313" key="6">
    <source>
        <dbReference type="EMBL" id="ORC92687.1"/>
    </source>
</evidence>
<comment type="caution">
    <text evidence="6">The sequence shown here is derived from an EMBL/GenBank/DDBJ whole genome shotgun (WGS) entry which is preliminary data.</text>
</comment>
<dbReference type="PANTHER" id="PTHR17972:SF0">
    <property type="entry name" value="NUCLEOLAR PROTEIN 6"/>
    <property type="match status" value="1"/>
</dbReference>
<evidence type="ECO:0000259" key="4">
    <source>
        <dbReference type="Pfam" id="PF17405"/>
    </source>
</evidence>
<evidence type="ECO:0000256" key="2">
    <source>
        <dbReference type="SAM" id="MobiDB-lite"/>
    </source>
</evidence>
<name>A0A1X0P6X2_9TRYP</name>
<dbReference type="Gene3D" id="1.10.1410.10">
    <property type="match status" value="1"/>
</dbReference>
<gene>
    <name evidence="6" type="ORF">TM35_000034400</name>
</gene>
<keyword evidence="7" id="KW-1185">Reference proteome</keyword>
<evidence type="ECO:0000256" key="1">
    <source>
        <dbReference type="RuleBase" id="RU364032"/>
    </source>
</evidence>
<feature type="compositionally biased region" description="Basic and acidic residues" evidence="2">
    <location>
        <begin position="1151"/>
        <end position="1166"/>
    </location>
</feature>
<comment type="subcellular location">
    <subcellularLocation>
        <location evidence="1">Nucleus</location>
        <location evidence="1">Nucleolus</location>
    </subcellularLocation>
</comment>
<dbReference type="STRING" id="67003.A0A1X0P6X2"/>
<feature type="compositionally biased region" description="Acidic residues" evidence="2">
    <location>
        <begin position="162"/>
        <end position="175"/>
    </location>
</feature>
<protein>
    <recommendedName>
        <fullName evidence="8">U3 small nucleolar RNA-associated protein 22</fullName>
    </recommendedName>
</protein>
<feature type="domain" description="Nrap protein" evidence="3">
    <location>
        <begin position="482"/>
        <end position="533"/>
    </location>
</feature>
<dbReference type="GO" id="GO:0003723">
    <property type="term" value="F:RNA binding"/>
    <property type="evidence" value="ECO:0007669"/>
    <property type="project" value="UniProtKB-KW"/>
</dbReference>
<keyword evidence="1" id="KW-0539">Nucleus</keyword>
<feature type="domain" description="Nrap protein" evidence="4">
    <location>
        <begin position="596"/>
        <end position="802"/>
    </location>
</feature>
<dbReference type="AlphaFoldDB" id="A0A1X0P6X2"/>
<dbReference type="InterPro" id="IPR035369">
    <property type="entry name" value="Nrap_D4"/>
</dbReference>
<dbReference type="InterPro" id="IPR005554">
    <property type="entry name" value="NOL6/Upt22"/>
</dbReference>
<dbReference type="GO" id="GO:0006364">
    <property type="term" value="P:rRNA processing"/>
    <property type="evidence" value="ECO:0007669"/>
    <property type="project" value="TreeGrafter"/>
</dbReference>
<dbReference type="GeneID" id="39981987"/>
<dbReference type="PANTHER" id="PTHR17972">
    <property type="entry name" value="NUCLEOLAR RNA-ASSOCIATED PROTEIN"/>
    <property type="match status" value="1"/>
</dbReference>
<dbReference type="Pfam" id="PF17404">
    <property type="entry name" value="Nrap_D3"/>
    <property type="match status" value="1"/>
</dbReference>
<dbReference type="GO" id="GO:0032040">
    <property type="term" value="C:small-subunit processome"/>
    <property type="evidence" value="ECO:0007669"/>
    <property type="project" value="TreeGrafter"/>
</dbReference>
<dbReference type="InterPro" id="IPR035370">
    <property type="entry name" value="Nrap_D5"/>
</dbReference>
<feature type="region of interest" description="Disordered" evidence="2">
    <location>
        <begin position="148"/>
        <end position="178"/>
    </location>
</feature>
<dbReference type="Pfam" id="PF17406">
    <property type="entry name" value="Nrap_D5"/>
    <property type="match status" value="1"/>
</dbReference>
<evidence type="ECO:0000259" key="3">
    <source>
        <dbReference type="Pfam" id="PF17404"/>
    </source>
</evidence>
<dbReference type="EMBL" id="NBCO01000003">
    <property type="protein sequence ID" value="ORC92687.1"/>
    <property type="molecule type" value="Genomic_DNA"/>
</dbReference>
<dbReference type="Proteomes" id="UP000192257">
    <property type="component" value="Unassembled WGS sequence"/>
</dbReference>